<dbReference type="EMBL" id="KL367507">
    <property type="protein sequence ID" value="KFD68173.1"/>
    <property type="molecule type" value="Genomic_DNA"/>
</dbReference>
<dbReference type="InterPro" id="IPR043502">
    <property type="entry name" value="DNA/RNA_pol_sf"/>
</dbReference>
<accession>A0A085NFC7</accession>
<protein>
    <submittedName>
        <fullName evidence="1">Uncharacterized protein</fullName>
    </submittedName>
</protein>
<name>A0A085NFC7_9BILA</name>
<reference evidence="1" key="1">
    <citation type="journal article" date="2014" name="Nat. Genet.">
        <title>Genome and transcriptome of the porcine whipworm Trichuris suis.</title>
        <authorList>
            <person name="Jex A.R."/>
            <person name="Nejsum P."/>
            <person name="Schwarz E.M."/>
            <person name="Hu L."/>
            <person name="Young N.D."/>
            <person name="Hall R.S."/>
            <person name="Korhonen P.K."/>
            <person name="Liao S."/>
            <person name="Thamsborg S."/>
            <person name="Xia J."/>
            <person name="Xu P."/>
            <person name="Wang S."/>
            <person name="Scheerlinck J.P."/>
            <person name="Hofmann A."/>
            <person name="Sternberg P.W."/>
            <person name="Wang J."/>
            <person name="Gasser R.B."/>
        </authorList>
    </citation>
    <scope>NUCLEOTIDE SEQUENCE [LARGE SCALE GENOMIC DNA]</scope>
    <source>
        <strain evidence="1">DCEP-RM93F</strain>
    </source>
</reference>
<dbReference type="SUPFAM" id="SSF56672">
    <property type="entry name" value="DNA/RNA polymerases"/>
    <property type="match status" value="1"/>
</dbReference>
<gene>
    <name evidence="1" type="ORF">M514_19655</name>
</gene>
<evidence type="ECO:0000313" key="1">
    <source>
        <dbReference type="EMBL" id="KFD68173.1"/>
    </source>
</evidence>
<sequence>MVPKKSIGEWRPCRDYRKLNLVTTPGRYPVPHIEDFASQAVTICHRKSDWLKVLPWLLLGMRATVRPDLQAFVAELVYGATLRLPGQLIAEQDNMHDAIPFLYHLRHGDRKGSPCYSHSPRKGTGVHSRMPFTMLPCLRMSCNRS</sequence>
<dbReference type="Proteomes" id="UP000030758">
    <property type="component" value="Unassembled WGS sequence"/>
</dbReference>
<dbReference type="AlphaFoldDB" id="A0A085NFC7"/>
<organism evidence="1">
    <name type="scientific">Trichuris suis</name>
    <name type="common">pig whipworm</name>
    <dbReference type="NCBI Taxonomy" id="68888"/>
    <lineage>
        <taxon>Eukaryota</taxon>
        <taxon>Metazoa</taxon>
        <taxon>Ecdysozoa</taxon>
        <taxon>Nematoda</taxon>
        <taxon>Enoplea</taxon>
        <taxon>Dorylaimia</taxon>
        <taxon>Trichinellida</taxon>
        <taxon>Trichuridae</taxon>
        <taxon>Trichuris</taxon>
    </lineage>
</organism>
<proteinExistence type="predicted"/>
<dbReference type="Gene3D" id="3.10.10.10">
    <property type="entry name" value="HIV Type 1 Reverse Transcriptase, subunit A, domain 1"/>
    <property type="match status" value="1"/>
</dbReference>